<gene>
    <name evidence="1" type="ORF">ACFO0U_01115</name>
</gene>
<dbReference type="Proteomes" id="UP001596030">
    <property type="component" value="Unassembled WGS sequence"/>
</dbReference>
<dbReference type="RefSeq" id="WP_246977034.1">
    <property type="nucleotide sequence ID" value="NZ_JAKGAN010000017.1"/>
</dbReference>
<organism evidence="1 2">
    <name type="scientific">Chromohalobacter sarecensis</name>
    <dbReference type="NCBI Taxonomy" id="245294"/>
    <lineage>
        <taxon>Bacteria</taxon>
        <taxon>Pseudomonadati</taxon>
        <taxon>Pseudomonadota</taxon>
        <taxon>Gammaproteobacteria</taxon>
        <taxon>Oceanospirillales</taxon>
        <taxon>Halomonadaceae</taxon>
        <taxon>Chromohalobacter</taxon>
    </lineage>
</organism>
<proteinExistence type="predicted"/>
<sequence length="79" mass="9530">MALERIRDLEQVYKSTDGRIVEWRSPHGDWYRYERDRGAVGPEIESQNGMRRWEWYVLDKNDLTSAKRKVFGLINENEL</sequence>
<evidence type="ECO:0000313" key="1">
    <source>
        <dbReference type="EMBL" id="MFC4537380.1"/>
    </source>
</evidence>
<evidence type="ECO:0000313" key="2">
    <source>
        <dbReference type="Proteomes" id="UP001596030"/>
    </source>
</evidence>
<dbReference type="EMBL" id="JBHSEU010000003">
    <property type="protein sequence ID" value="MFC4537380.1"/>
    <property type="molecule type" value="Genomic_DNA"/>
</dbReference>
<protein>
    <submittedName>
        <fullName evidence="1">Uncharacterized protein</fullName>
    </submittedName>
</protein>
<comment type="caution">
    <text evidence="1">The sequence shown here is derived from an EMBL/GenBank/DDBJ whole genome shotgun (WGS) entry which is preliminary data.</text>
</comment>
<name>A0ABV9CWC2_9GAMM</name>
<reference evidence="2" key="1">
    <citation type="journal article" date="2019" name="Int. J. Syst. Evol. Microbiol.">
        <title>The Global Catalogue of Microorganisms (GCM) 10K type strain sequencing project: providing services to taxonomists for standard genome sequencing and annotation.</title>
        <authorList>
            <consortium name="The Broad Institute Genomics Platform"/>
            <consortium name="The Broad Institute Genome Sequencing Center for Infectious Disease"/>
            <person name="Wu L."/>
            <person name="Ma J."/>
        </authorList>
    </citation>
    <scope>NUCLEOTIDE SEQUENCE [LARGE SCALE GENOMIC DNA]</scope>
    <source>
        <strain evidence="2">CGMCC 1.12121</strain>
    </source>
</reference>
<accession>A0ABV9CWC2</accession>
<keyword evidence="2" id="KW-1185">Reference proteome</keyword>